<dbReference type="AlphaFoldDB" id="A0AAD8LFQ4"/>
<comment type="caution">
    <text evidence="1">The sequence shown here is derived from an EMBL/GenBank/DDBJ whole genome shotgun (WGS) entry which is preliminary data.</text>
</comment>
<dbReference type="PANTHER" id="PTHR33528:SF14">
    <property type="entry name" value="SOLUTE CARRIER FAMILY 35 MEMBER A4"/>
    <property type="match status" value="1"/>
</dbReference>
<dbReference type="EMBL" id="JAUHHV010000001">
    <property type="protein sequence ID" value="KAK1438743.1"/>
    <property type="molecule type" value="Genomic_DNA"/>
</dbReference>
<dbReference type="Pfam" id="PF15054">
    <property type="entry name" value="DUF4535"/>
    <property type="match status" value="1"/>
</dbReference>
<keyword evidence="2" id="KW-1185">Reference proteome</keyword>
<protein>
    <submittedName>
        <fullName evidence="1">Uncharacterized protein</fullName>
    </submittedName>
</protein>
<proteinExistence type="predicted"/>
<evidence type="ECO:0000313" key="2">
    <source>
        <dbReference type="Proteomes" id="UP001229421"/>
    </source>
</evidence>
<dbReference type="PANTHER" id="PTHR33528">
    <property type="entry name" value="OS07G0239500 PROTEIN"/>
    <property type="match status" value="1"/>
</dbReference>
<gene>
    <name evidence="1" type="ORF">QVD17_04553</name>
</gene>
<name>A0AAD8LFQ4_TARER</name>
<dbReference type="Proteomes" id="UP001229421">
    <property type="component" value="Unassembled WGS sequence"/>
</dbReference>
<accession>A0AAD8LFQ4</accession>
<sequence length="132" mass="15251">MGIIKSSFSFMIGTAVGIYVAQNYDVPNIHKLYKTGLVIAKHYEENYRKPKKKDDDDDAFKCALNFLDVNLASHQLYELPVKEKVMFINAKWNFQSSQLYEWGFFCLFVCCKAAGVQDFVPILEQLNWVVAH</sequence>
<dbReference type="InterPro" id="IPR027854">
    <property type="entry name" value="STMP1"/>
</dbReference>
<reference evidence="1" key="1">
    <citation type="journal article" date="2023" name="bioRxiv">
        <title>Improved chromosome-level genome assembly for marigold (Tagetes erecta).</title>
        <authorList>
            <person name="Jiang F."/>
            <person name="Yuan L."/>
            <person name="Wang S."/>
            <person name="Wang H."/>
            <person name="Xu D."/>
            <person name="Wang A."/>
            <person name="Fan W."/>
        </authorList>
    </citation>
    <scope>NUCLEOTIDE SEQUENCE</scope>
    <source>
        <strain evidence="1">WSJ</strain>
        <tissue evidence="1">Leaf</tissue>
    </source>
</reference>
<evidence type="ECO:0000313" key="1">
    <source>
        <dbReference type="EMBL" id="KAK1438743.1"/>
    </source>
</evidence>
<organism evidence="1 2">
    <name type="scientific">Tagetes erecta</name>
    <name type="common">African marigold</name>
    <dbReference type="NCBI Taxonomy" id="13708"/>
    <lineage>
        <taxon>Eukaryota</taxon>
        <taxon>Viridiplantae</taxon>
        <taxon>Streptophyta</taxon>
        <taxon>Embryophyta</taxon>
        <taxon>Tracheophyta</taxon>
        <taxon>Spermatophyta</taxon>
        <taxon>Magnoliopsida</taxon>
        <taxon>eudicotyledons</taxon>
        <taxon>Gunneridae</taxon>
        <taxon>Pentapetalae</taxon>
        <taxon>asterids</taxon>
        <taxon>campanulids</taxon>
        <taxon>Asterales</taxon>
        <taxon>Asteraceae</taxon>
        <taxon>Asteroideae</taxon>
        <taxon>Heliantheae alliance</taxon>
        <taxon>Tageteae</taxon>
        <taxon>Tagetes</taxon>
    </lineage>
</organism>